<keyword evidence="3" id="KW-1185">Reference proteome</keyword>
<dbReference type="PANTHER" id="PTHR46660">
    <property type="match status" value="1"/>
</dbReference>
<keyword evidence="1" id="KW-0472">Membrane</keyword>
<dbReference type="STRING" id="8840.ENSAPLP00000018301"/>
<keyword evidence="1" id="KW-0812">Transmembrane</keyword>
<evidence type="ECO:0000256" key="1">
    <source>
        <dbReference type="SAM" id="Phobius"/>
    </source>
</evidence>
<feature type="transmembrane region" description="Helical" evidence="1">
    <location>
        <begin position="159"/>
        <end position="184"/>
    </location>
</feature>
<feature type="transmembrane region" description="Helical" evidence="1">
    <location>
        <begin position="196"/>
        <end position="219"/>
    </location>
</feature>
<dbReference type="Ensembl" id="ENSAPLT00000039347.1">
    <property type="protein sequence ID" value="ENSAPLP00000018301.1"/>
    <property type="gene ID" value="ENSAPLG00000016582.1"/>
</dbReference>
<evidence type="ECO:0000313" key="2">
    <source>
        <dbReference type="Ensembl" id="ENSAPLP00000018301.1"/>
    </source>
</evidence>
<dbReference type="AlphaFoldDB" id="A0A493SXH9"/>
<evidence type="ECO:0000313" key="3">
    <source>
        <dbReference type="Proteomes" id="UP000016666"/>
    </source>
</evidence>
<dbReference type="InterPro" id="IPR052622">
    <property type="entry name" value="Glycosyltransferase_G1"/>
</dbReference>
<sequence length="257" mass="28996">LKTNRINGPLHQNNGFFNPNSDLTFLSAFRFLKCFVTDIPTDRDNLHVFLLICGLRRVKDPLYLVDVFSDWHRKDPSVHLGIIGPAVKYVLRRCLICVHFISRAPGIHLLQEMPQDDLHAAMKRCFAVVNSSISEGMSAAILEVIASYFFSISSKTHLALLWCCLLICSLGGSACVEVLLRVLLSQSQSEFRKMGLLMGEIVAVDSCLPFVLALMLLHLPVCSYVRIIIKNHKKTTYSCLEIMILCREIFTGRKINL</sequence>
<accession>A0A493SXH9</accession>
<keyword evidence="1" id="KW-1133">Transmembrane helix</keyword>
<name>A0A493SXH9_ANAPP</name>
<organism evidence="2 3">
    <name type="scientific">Anas platyrhynchos platyrhynchos</name>
    <name type="common">Northern mallard</name>
    <dbReference type="NCBI Taxonomy" id="8840"/>
    <lineage>
        <taxon>Eukaryota</taxon>
        <taxon>Metazoa</taxon>
        <taxon>Chordata</taxon>
        <taxon>Craniata</taxon>
        <taxon>Vertebrata</taxon>
        <taxon>Euteleostomi</taxon>
        <taxon>Archelosauria</taxon>
        <taxon>Archosauria</taxon>
        <taxon>Dinosauria</taxon>
        <taxon>Saurischia</taxon>
        <taxon>Theropoda</taxon>
        <taxon>Coelurosauria</taxon>
        <taxon>Aves</taxon>
        <taxon>Neognathae</taxon>
        <taxon>Galloanserae</taxon>
        <taxon>Anseriformes</taxon>
        <taxon>Anatidae</taxon>
        <taxon>Anatinae</taxon>
        <taxon>Anas</taxon>
    </lineage>
</organism>
<reference evidence="2" key="3">
    <citation type="submission" date="2025-09" db="UniProtKB">
        <authorList>
            <consortium name="Ensembl"/>
        </authorList>
    </citation>
    <scope>IDENTIFICATION</scope>
</reference>
<proteinExistence type="predicted"/>
<dbReference type="Gene3D" id="3.40.50.2000">
    <property type="entry name" value="Glycogen Phosphorylase B"/>
    <property type="match status" value="1"/>
</dbReference>
<protein>
    <submittedName>
        <fullName evidence="2">Uncharacterized protein</fullName>
    </submittedName>
</protein>
<dbReference type="GeneTree" id="ENSGT00390000016790"/>
<reference evidence="3" key="1">
    <citation type="submission" date="2017-10" db="EMBL/GenBank/DDBJ databases">
        <title>A new Pekin duck reference genome.</title>
        <authorList>
            <person name="Hou Z.-C."/>
            <person name="Zhou Z.-K."/>
            <person name="Zhu F."/>
            <person name="Hou S.-S."/>
        </authorList>
    </citation>
    <scope>NUCLEOTIDE SEQUENCE [LARGE SCALE GENOMIC DNA]</scope>
</reference>
<dbReference type="Proteomes" id="UP000016666">
    <property type="component" value="Unassembled WGS sequence"/>
</dbReference>
<dbReference type="SUPFAM" id="SSF53756">
    <property type="entry name" value="UDP-Glycosyltransferase/glycogen phosphorylase"/>
    <property type="match status" value="1"/>
</dbReference>
<reference evidence="2" key="2">
    <citation type="submission" date="2025-08" db="UniProtKB">
        <authorList>
            <consortium name="Ensembl"/>
        </authorList>
    </citation>
    <scope>IDENTIFICATION</scope>
</reference>
<dbReference type="PANTHER" id="PTHR46660:SF2">
    <property type="entry name" value="GLYCOSYLTRANSFERASE 1 DOMAIN-CONTAINING PROTEIN 1"/>
    <property type="match status" value="1"/>
</dbReference>